<name>A0AAF3EVB0_9BILA</name>
<accession>A0AAF3EVB0</accession>
<dbReference type="InterPro" id="IPR016187">
    <property type="entry name" value="CTDL_fold"/>
</dbReference>
<reference evidence="4" key="1">
    <citation type="submission" date="2024-02" db="UniProtKB">
        <authorList>
            <consortium name="WormBaseParasite"/>
        </authorList>
    </citation>
    <scope>IDENTIFICATION</scope>
</reference>
<evidence type="ECO:0000256" key="1">
    <source>
        <dbReference type="SAM" id="SignalP"/>
    </source>
</evidence>
<dbReference type="InterPro" id="IPR016186">
    <property type="entry name" value="C-type_lectin-like/link_sf"/>
</dbReference>
<evidence type="ECO:0000313" key="3">
    <source>
        <dbReference type="Proteomes" id="UP000887575"/>
    </source>
</evidence>
<dbReference type="AlphaFoldDB" id="A0AAF3EVB0"/>
<feature type="chain" id="PRO_5041955792" description="C-type lectin domain-containing protein" evidence="1">
    <location>
        <begin position="21"/>
        <end position="248"/>
    </location>
</feature>
<proteinExistence type="predicted"/>
<protein>
    <recommendedName>
        <fullName evidence="2">C-type lectin domain-containing protein</fullName>
    </recommendedName>
</protein>
<evidence type="ECO:0000259" key="2">
    <source>
        <dbReference type="PROSITE" id="PS50041"/>
    </source>
</evidence>
<dbReference type="WBParaSite" id="MBELARI_LOCUS18046">
    <property type="protein sequence ID" value="MBELARI_LOCUS18046"/>
    <property type="gene ID" value="MBELARI_LOCUS18046"/>
</dbReference>
<evidence type="ECO:0000313" key="4">
    <source>
        <dbReference type="WBParaSite" id="MBELARI_LOCUS18046"/>
    </source>
</evidence>
<dbReference type="PROSITE" id="PS50041">
    <property type="entry name" value="C_TYPE_LECTIN_2"/>
    <property type="match status" value="1"/>
</dbReference>
<dbReference type="InterPro" id="IPR001304">
    <property type="entry name" value="C-type_lectin-like"/>
</dbReference>
<keyword evidence="1" id="KW-0732">Signal</keyword>
<dbReference type="SUPFAM" id="SSF56436">
    <property type="entry name" value="C-type lectin-like"/>
    <property type="match status" value="1"/>
</dbReference>
<dbReference type="Proteomes" id="UP000887575">
    <property type="component" value="Unassembled WGS sequence"/>
</dbReference>
<dbReference type="Gene3D" id="3.10.100.10">
    <property type="entry name" value="Mannose-Binding Protein A, subunit A"/>
    <property type="match status" value="1"/>
</dbReference>
<dbReference type="CDD" id="cd00037">
    <property type="entry name" value="CLECT"/>
    <property type="match status" value="1"/>
</dbReference>
<feature type="domain" description="C-type lectin" evidence="2">
    <location>
        <begin position="32"/>
        <end position="146"/>
    </location>
</feature>
<sequence>MIGSNLLALIFLAVLVLTFAAKCPTGSVALPGQNYCVQLVASNLTWSAAKTKCASFKNGKMLFLASPQDAIALRSIFNYTKKKVPLAWVGIVGKPNANQVWLNGTDCTAKHYAPDFMVGTGIVPESYTQAVANCVQKYTITNCSMWIAVAKCFVAPIKALPSGTADFKAFQQYIRYYAYFYSAIANDAACFKSVKAAFFPDPQPTFSLTKPYVGNVVNLVYGSESNAPDLWFASPTKQVSVICQRPKV</sequence>
<organism evidence="3 4">
    <name type="scientific">Mesorhabditis belari</name>
    <dbReference type="NCBI Taxonomy" id="2138241"/>
    <lineage>
        <taxon>Eukaryota</taxon>
        <taxon>Metazoa</taxon>
        <taxon>Ecdysozoa</taxon>
        <taxon>Nematoda</taxon>
        <taxon>Chromadorea</taxon>
        <taxon>Rhabditida</taxon>
        <taxon>Rhabditina</taxon>
        <taxon>Rhabditomorpha</taxon>
        <taxon>Rhabditoidea</taxon>
        <taxon>Rhabditidae</taxon>
        <taxon>Mesorhabditinae</taxon>
        <taxon>Mesorhabditis</taxon>
    </lineage>
</organism>
<keyword evidence="3" id="KW-1185">Reference proteome</keyword>
<feature type="signal peptide" evidence="1">
    <location>
        <begin position="1"/>
        <end position="20"/>
    </location>
</feature>